<keyword evidence="3" id="KW-1185">Reference proteome</keyword>
<protein>
    <submittedName>
        <fullName evidence="2">Uncharacterized protein</fullName>
    </submittedName>
</protein>
<evidence type="ECO:0000313" key="3">
    <source>
        <dbReference type="Proteomes" id="UP000225706"/>
    </source>
</evidence>
<gene>
    <name evidence="2" type="ORF">AWC38_SpisGene9300</name>
</gene>
<organism evidence="2 3">
    <name type="scientific">Stylophora pistillata</name>
    <name type="common">Smooth cauliflower coral</name>
    <dbReference type="NCBI Taxonomy" id="50429"/>
    <lineage>
        <taxon>Eukaryota</taxon>
        <taxon>Metazoa</taxon>
        <taxon>Cnidaria</taxon>
        <taxon>Anthozoa</taxon>
        <taxon>Hexacorallia</taxon>
        <taxon>Scleractinia</taxon>
        <taxon>Astrocoeniina</taxon>
        <taxon>Pocilloporidae</taxon>
        <taxon>Stylophora</taxon>
    </lineage>
</organism>
<comment type="caution">
    <text evidence="2">The sequence shown here is derived from an EMBL/GenBank/DDBJ whole genome shotgun (WGS) entry which is preliminary data.</text>
</comment>
<accession>A0A2B4SC53</accession>
<dbReference type="EMBL" id="LSMT01000136">
    <property type="protein sequence ID" value="PFX26025.1"/>
    <property type="molecule type" value="Genomic_DNA"/>
</dbReference>
<evidence type="ECO:0000256" key="1">
    <source>
        <dbReference type="SAM" id="SignalP"/>
    </source>
</evidence>
<dbReference type="Proteomes" id="UP000225706">
    <property type="component" value="Unassembled WGS sequence"/>
</dbReference>
<feature type="chain" id="PRO_5013038553" evidence="1">
    <location>
        <begin position="24"/>
        <end position="84"/>
    </location>
</feature>
<reference evidence="3" key="1">
    <citation type="journal article" date="2017" name="bioRxiv">
        <title>Comparative analysis of the genomes of Stylophora pistillata and Acropora digitifera provides evidence for extensive differences between species of corals.</title>
        <authorList>
            <person name="Voolstra C.R."/>
            <person name="Li Y."/>
            <person name="Liew Y.J."/>
            <person name="Baumgarten S."/>
            <person name="Zoccola D."/>
            <person name="Flot J.-F."/>
            <person name="Tambutte S."/>
            <person name="Allemand D."/>
            <person name="Aranda M."/>
        </authorList>
    </citation>
    <scope>NUCLEOTIDE SEQUENCE [LARGE SCALE GENOMIC DNA]</scope>
</reference>
<dbReference type="AlphaFoldDB" id="A0A2B4SC53"/>
<keyword evidence="1" id="KW-0732">Signal</keyword>
<feature type="signal peptide" evidence="1">
    <location>
        <begin position="1"/>
        <end position="23"/>
    </location>
</feature>
<name>A0A2B4SC53_STYPI</name>
<sequence length="84" mass="9405">MKSKCFWMLLALVLLSFVSLGSAFTPAAGCRIKAGCNSQAAREYSDQKDFIRAYCDKARPCKGANGKRSLLRQEAVLERDEEHF</sequence>
<proteinExistence type="predicted"/>
<evidence type="ECO:0000313" key="2">
    <source>
        <dbReference type="EMBL" id="PFX26025.1"/>
    </source>
</evidence>